<dbReference type="GO" id="GO:0006633">
    <property type="term" value="P:fatty acid biosynthetic process"/>
    <property type="evidence" value="ECO:0007669"/>
    <property type="project" value="UniProtKB-KW"/>
</dbReference>
<keyword evidence="4" id="KW-0444">Lipid biosynthesis</keyword>
<evidence type="ECO:0000313" key="17">
    <source>
        <dbReference type="EMBL" id="UXL88910.1"/>
    </source>
</evidence>
<evidence type="ECO:0000256" key="9">
    <source>
        <dbReference type="ARBA" id="ARBA00023128"/>
    </source>
</evidence>
<dbReference type="Gene3D" id="3.40.366.10">
    <property type="entry name" value="Malonyl-Coenzyme A Acyl Carrier Protein, domain 2"/>
    <property type="match status" value="1"/>
</dbReference>
<dbReference type="InterPro" id="IPR016036">
    <property type="entry name" value="Malonyl_transacylase_ACP-bd"/>
</dbReference>
<dbReference type="InterPro" id="IPR016035">
    <property type="entry name" value="Acyl_Trfase/lysoPLipase"/>
</dbReference>
<evidence type="ECO:0000256" key="14">
    <source>
        <dbReference type="ARBA" id="ARBA00077751"/>
    </source>
</evidence>
<dbReference type="PANTHER" id="PTHR47170">
    <property type="entry name" value="MALONYL-COA ACP TRANSACYLASE, ACP-BINDING"/>
    <property type="match status" value="1"/>
</dbReference>
<keyword evidence="6" id="KW-0276">Fatty acid metabolism</keyword>
<comment type="catalytic activity">
    <reaction evidence="11">
        <text>holo-[ACP] + malonyl-CoA = malonyl-[ACP] + CoA</text>
        <dbReference type="Rhea" id="RHEA:41792"/>
        <dbReference type="Rhea" id="RHEA-COMP:9623"/>
        <dbReference type="Rhea" id="RHEA-COMP:9685"/>
        <dbReference type="ChEBI" id="CHEBI:57287"/>
        <dbReference type="ChEBI" id="CHEBI:57384"/>
        <dbReference type="ChEBI" id="CHEBI:64479"/>
        <dbReference type="ChEBI" id="CHEBI:78449"/>
        <dbReference type="EC" id="2.3.1.39"/>
    </reaction>
    <physiologicalReaction direction="left-to-right" evidence="11">
        <dbReference type="Rhea" id="RHEA:41793"/>
    </physiologicalReaction>
</comment>
<evidence type="ECO:0000256" key="8">
    <source>
        <dbReference type="ARBA" id="ARBA00023098"/>
    </source>
</evidence>
<comment type="pathway">
    <text evidence="2">Lipid metabolism; fatty acid biosynthesis.</text>
</comment>
<dbReference type="SMART" id="SM00827">
    <property type="entry name" value="PKS_AT"/>
    <property type="match status" value="1"/>
</dbReference>
<dbReference type="FunFam" id="3.30.70.250:FF:000005">
    <property type="entry name" value="Malonyl-CoA-acyl carrier protein transacylase, mitochondrial"/>
    <property type="match status" value="1"/>
</dbReference>
<dbReference type="GO" id="GO:0005739">
    <property type="term" value="C:mitochondrion"/>
    <property type="evidence" value="ECO:0007669"/>
    <property type="project" value="UniProtKB-SubCell"/>
</dbReference>
<evidence type="ECO:0000256" key="10">
    <source>
        <dbReference type="ARBA" id="ARBA00023160"/>
    </source>
</evidence>
<evidence type="ECO:0000256" key="11">
    <source>
        <dbReference type="ARBA" id="ARBA00048404"/>
    </source>
</evidence>
<keyword evidence="7" id="KW-0809">Transit peptide</keyword>
<name>A0A977WLW0_POTMO</name>
<evidence type="ECO:0000256" key="15">
    <source>
        <dbReference type="ARBA" id="ARBA00083656"/>
    </source>
</evidence>
<evidence type="ECO:0000256" key="6">
    <source>
        <dbReference type="ARBA" id="ARBA00022832"/>
    </source>
</evidence>
<evidence type="ECO:0000256" key="3">
    <source>
        <dbReference type="ARBA" id="ARBA00013258"/>
    </source>
</evidence>
<protein>
    <recommendedName>
        <fullName evidence="13">Malonyl-CoA-acyl carrier protein transacylase, mitochondrial</fullName>
        <ecNumber evidence="3">2.3.1.39</ecNumber>
    </recommendedName>
    <alternativeName>
        <fullName evidence="15">Mitochondrial malonyltransferase</fullName>
    </alternativeName>
    <alternativeName>
        <fullName evidence="14">[Acyl-carrier-protein] malonyltransferase</fullName>
    </alternativeName>
</protein>
<keyword evidence="8" id="KW-0443">Lipid metabolism</keyword>
<dbReference type="InterPro" id="IPR052760">
    <property type="entry name" value="Mitochondrial_malonyltrans"/>
</dbReference>
<keyword evidence="10" id="KW-0275">Fatty acid biosynthesis</keyword>
<dbReference type="SUPFAM" id="SSF55048">
    <property type="entry name" value="Probable ACP-binding domain of malonyl-CoA ACP transacylase"/>
    <property type="match status" value="1"/>
</dbReference>
<dbReference type="EC" id="2.3.1.39" evidence="3"/>
<evidence type="ECO:0000256" key="1">
    <source>
        <dbReference type="ARBA" id="ARBA00004173"/>
    </source>
</evidence>
<dbReference type="AlphaFoldDB" id="A0A977WLW0"/>
<keyword evidence="5" id="KW-0808">Transferase</keyword>
<dbReference type="Gene3D" id="3.30.70.250">
    <property type="entry name" value="Malonyl-CoA ACP transacylase, ACP-binding"/>
    <property type="match status" value="1"/>
</dbReference>
<comment type="subcellular location">
    <subcellularLocation>
        <location evidence="1">Mitochondrion</location>
    </subcellularLocation>
</comment>
<accession>A0A977WLW0</accession>
<reference evidence="17" key="1">
    <citation type="submission" date="2019-02" db="EMBL/GenBank/DDBJ databases">
        <title>Transcriptomic Background of Spermatozoa Lipid Metabolism in Ocellate River Stingray.</title>
        <authorList>
            <person name="Vechtova P."/>
            <person name="Dzuyuba B."/>
            <person name="Dzyuba V."/>
            <person name="Silveira A.N."/>
            <person name="Silveira R.V."/>
            <person name="Fussy Z."/>
            <person name="Grubhoffer L."/>
            <person name="Sterba J."/>
        </authorList>
    </citation>
    <scope>NUCLEOTIDE SEQUENCE</scope>
</reference>
<organism evidence="17">
    <name type="scientific">Potamotrygon motoro</name>
    <name type="common">Ocellate river stingray</name>
    <name type="synonym">Taeniura motoro</name>
    <dbReference type="NCBI Taxonomy" id="86373"/>
    <lineage>
        <taxon>Eukaryota</taxon>
        <taxon>Metazoa</taxon>
        <taxon>Chordata</taxon>
        <taxon>Craniata</taxon>
        <taxon>Vertebrata</taxon>
        <taxon>Chondrichthyes</taxon>
        <taxon>Elasmobranchii</taxon>
        <taxon>Batoidea</taxon>
        <taxon>Myliobatiformes</taxon>
        <taxon>Potamotrygonidae</taxon>
        <taxon>Potamotrygon</taxon>
    </lineage>
</organism>
<evidence type="ECO:0000259" key="16">
    <source>
        <dbReference type="SMART" id="SM00827"/>
    </source>
</evidence>
<proteinExistence type="evidence at transcript level"/>
<dbReference type="PANTHER" id="PTHR47170:SF2">
    <property type="entry name" value="MALONYL-COA:ACP TRANSACYLASE (MAT) DOMAIN-CONTAINING PROTEIN"/>
    <property type="match status" value="1"/>
</dbReference>
<comment type="similarity">
    <text evidence="12">Belongs to the type II malonyltransferase family.</text>
</comment>
<evidence type="ECO:0000256" key="13">
    <source>
        <dbReference type="ARBA" id="ARBA00069490"/>
    </source>
</evidence>
<dbReference type="EMBL" id="MK542605">
    <property type="protein sequence ID" value="UXL88910.1"/>
    <property type="molecule type" value="mRNA"/>
</dbReference>
<evidence type="ECO:0000256" key="4">
    <source>
        <dbReference type="ARBA" id="ARBA00022516"/>
    </source>
</evidence>
<feature type="domain" description="Malonyl-CoA:ACP transacylase (MAT)" evidence="16">
    <location>
        <begin position="62"/>
        <end position="368"/>
    </location>
</feature>
<evidence type="ECO:0000256" key="12">
    <source>
        <dbReference type="ARBA" id="ARBA00061523"/>
    </source>
</evidence>
<dbReference type="Pfam" id="PF00698">
    <property type="entry name" value="Acyl_transf_1"/>
    <property type="match status" value="1"/>
</dbReference>
<sequence>MRLGTWGFAGRQWLLSCVGTGRRQLSSSDLPPPDVAELLAADGQSRPDSTDKRRPRQSSLLLFPGQGSQFVGMGQGLERYQSVRQMFEVAHKILGYDLLSLCVNGPQEELNKTIHCQPAVFVTSLAAVERLNYENPEAVEKCVGAAGFSVGEFAALVFAGALDFAEALYAVKVRAKAMQEASDSIPSGMLSVVGRATARYNTACLEAREHCESLGLEKPVCEVATYLFPNGRVLAGHLQALEFLKTNSQKFHFLRTKLLPVSGAFHTSLMSSALQPLQEVLKGIHLEKPLISVYSNVDGKKYMHSKHIQQQLVKQLVSPVKWEQTMHAVYERKQGTDFPDTFEVGPGNQLGAMLKSCNLKAWRFYRHIDVKIKDLDEEE</sequence>
<dbReference type="InterPro" id="IPR001227">
    <property type="entry name" value="Ac_transferase_dom_sf"/>
</dbReference>
<dbReference type="InterPro" id="IPR014043">
    <property type="entry name" value="Acyl_transferase_dom"/>
</dbReference>
<evidence type="ECO:0000256" key="7">
    <source>
        <dbReference type="ARBA" id="ARBA00022946"/>
    </source>
</evidence>
<evidence type="ECO:0000256" key="5">
    <source>
        <dbReference type="ARBA" id="ARBA00022679"/>
    </source>
</evidence>
<dbReference type="SUPFAM" id="SSF52151">
    <property type="entry name" value="FabD/lysophospholipase-like"/>
    <property type="match status" value="1"/>
</dbReference>
<keyword evidence="9" id="KW-0496">Mitochondrion</keyword>
<evidence type="ECO:0000256" key="2">
    <source>
        <dbReference type="ARBA" id="ARBA00005194"/>
    </source>
</evidence>
<dbReference type="GO" id="GO:0004314">
    <property type="term" value="F:[acyl-carrier-protein] S-malonyltransferase activity"/>
    <property type="evidence" value="ECO:0007669"/>
    <property type="project" value="UniProtKB-EC"/>
</dbReference>